<dbReference type="EMBL" id="UGAK01000002">
    <property type="protein sequence ID" value="STF91465.1"/>
    <property type="molecule type" value="Genomic_DNA"/>
</dbReference>
<feature type="compositionally biased region" description="Basic and acidic residues" evidence="1">
    <location>
        <begin position="8"/>
        <end position="31"/>
    </location>
</feature>
<feature type="region of interest" description="Disordered" evidence="1">
    <location>
        <begin position="1"/>
        <end position="33"/>
    </location>
</feature>
<protein>
    <submittedName>
        <fullName evidence="3">RepA protein</fullName>
    </submittedName>
</protein>
<dbReference type="InterPro" id="IPR036390">
    <property type="entry name" value="WH_DNA-bd_sf"/>
</dbReference>
<dbReference type="InterPro" id="IPR008813">
    <property type="entry name" value="Plasmid_replication_RepL"/>
</dbReference>
<reference evidence="3 4" key="1">
    <citation type="submission" date="2018-06" db="EMBL/GenBank/DDBJ databases">
        <authorList>
            <consortium name="Pathogen Informatics"/>
            <person name="Doyle S."/>
        </authorList>
    </citation>
    <scope>NUCLEOTIDE SEQUENCE [LARGE SCALE GENOMIC DNA]</scope>
    <source>
        <strain evidence="3 4">NCTC7927</strain>
    </source>
</reference>
<dbReference type="Pfam" id="PF05732">
    <property type="entry name" value="RepL"/>
    <property type="match status" value="1"/>
</dbReference>
<dbReference type="GO" id="GO:0006276">
    <property type="term" value="P:plasmid maintenance"/>
    <property type="evidence" value="ECO:0007669"/>
    <property type="project" value="InterPro"/>
</dbReference>
<organism evidence="3 4">
    <name type="scientific">Escherichia coli</name>
    <dbReference type="NCBI Taxonomy" id="562"/>
    <lineage>
        <taxon>Bacteria</taxon>
        <taxon>Pseudomonadati</taxon>
        <taxon>Pseudomonadota</taxon>
        <taxon>Gammaproteobacteria</taxon>
        <taxon>Enterobacterales</taxon>
        <taxon>Enterobacteriaceae</taxon>
        <taxon>Escherichia</taxon>
    </lineage>
</organism>
<accession>A0A0J2DR21</accession>
<dbReference type="GO" id="GO:0006260">
    <property type="term" value="P:DNA replication"/>
    <property type="evidence" value="ECO:0007669"/>
    <property type="project" value="InterPro"/>
</dbReference>
<dbReference type="AlphaFoldDB" id="A0A0J2DR21"/>
<feature type="domain" description="Plasmid replication protein RepL" evidence="2">
    <location>
        <begin position="30"/>
        <end position="138"/>
    </location>
</feature>
<dbReference type="SUPFAM" id="SSF46785">
    <property type="entry name" value="Winged helix' DNA-binding domain"/>
    <property type="match status" value="1"/>
</dbReference>
<gene>
    <name evidence="3" type="primary">repA</name>
    <name evidence="3" type="ORF">NCTC7927_00099</name>
</gene>
<name>A0A0J2DR21_ECOLX</name>
<dbReference type="RefSeq" id="WP_000288520.1">
    <property type="nucleotide sequence ID" value="NZ_BFMH01000571.1"/>
</dbReference>
<evidence type="ECO:0000256" key="1">
    <source>
        <dbReference type="SAM" id="MobiDB-lite"/>
    </source>
</evidence>
<dbReference type="Proteomes" id="UP000254043">
    <property type="component" value="Unassembled WGS sequence"/>
</dbReference>
<proteinExistence type="predicted"/>
<evidence type="ECO:0000313" key="3">
    <source>
        <dbReference type="EMBL" id="STF91465.1"/>
    </source>
</evidence>
<evidence type="ECO:0000313" key="4">
    <source>
        <dbReference type="Proteomes" id="UP000254043"/>
    </source>
</evidence>
<evidence type="ECO:0000259" key="2">
    <source>
        <dbReference type="Pfam" id="PF05732"/>
    </source>
</evidence>
<sequence>MYTQNVTTDKEREMRKKDLEEQDRYVSEKHTQKQKNQNFTQVYPLGWKRLRELFRGNPGAAELYSMLAENIDGSCGAVVADQSHLASLLGVGRQTISRYVKWLEEQGVLVKIPVAGKVCAYALNPHEVWKGYDNAKPYAAFLTKTLVNKDGDIQRRIMAMFHGSNARQGMEGDTPEAE</sequence>